<protein>
    <submittedName>
        <fullName evidence="1">Uncharacterized protein</fullName>
    </submittedName>
</protein>
<reference evidence="1" key="1">
    <citation type="submission" date="2017-05" db="UniProtKB">
        <authorList>
            <consortium name="EnsemblMetazoa"/>
        </authorList>
    </citation>
    <scope>IDENTIFICATION</scope>
</reference>
<proteinExistence type="predicted"/>
<evidence type="ECO:0000313" key="1">
    <source>
        <dbReference type="EnsemblMetazoa" id="Aqu2.1.29775_001"/>
    </source>
</evidence>
<name>A0A1X7UP56_AMPQE</name>
<sequence length="63" mass="7570">MRMWPAIEFGHIFCYYIDKPGLYTRKLLLQWKSLDGYNYFQSGHVRHILIWEIDSTCSISKAK</sequence>
<accession>A0A1X7UP56</accession>
<organism evidence="1">
    <name type="scientific">Amphimedon queenslandica</name>
    <name type="common">Sponge</name>
    <dbReference type="NCBI Taxonomy" id="400682"/>
    <lineage>
        <taxon>Eukaryota</taxon>
        <taxon>Metazoa</taxon>
        <taxon>Porifera</taxon>
        <taxon>Demospongiae</taxon>
        <taxon>Heteroscleromorpha</taxon>
        <taxon>Haplosclerida</taxon>
        <taxon>Niphatidae</taxon>
        <taxon>Amphimedon</taxon>
    </lineage>
</organism>
<dbReference type="InParanoid" id="A0A1X7UP56"/>
<dbReference type="EnsemblMetazoa" id="Aqu2.1.29775_001">
    <property type="protein sequence ID" value="Aqu2.1.29775_001"/>
    <property type="gene ID" value="Aqu2.1.29775"/>
</dbReference>
<dbReference type="AlphaFoldDB" id="A0A1X7UP56"/>